<dbReference type="InterPro" id="IPR005181">
    <property type="entry name" value="SASA"/>
</dbReference>
<dbReference type="InterPro" id="IPR036514">
    <property type="entry name" value="SGNH_hydro_sf"/>
</dbReference>
<accession>A0ABS2EY82</accession>
<evidence type="ECO:0000256" key="1">
    <source>
        <dbReference type="ARBA" id="ARBA00022801"/>
    </source>
</evidence>
<protein>
    <submittedName>
        <fullName evidence="5">Sialate O-acetylesterase</fullName>
    </submittedName>
</protein>
<evidence type="ECO:0000259" key="3">
    <source>
        <dbReference type="Pfam" id="PF03629"/>
    </source>
</evidence>
<gene>
    <name evidence="5" type="ORF">H6A31_12530</name>
</gene>
<feature type="domain" description="Sialate O-acetylesterase" evidence="3">
    <location>
        <begin position="305"/>
        <end position="582"/>
    </location>
</feature>
<keyword evidence="6" id="KW-1185">Reference proteome</keyword>
<proteinExistence type="predicted"/>
<dbReference type="Gene3D" id="3.40.50.1110">
    <property type="entry name" value="SGNH hydrolase"/>
    <property type="match status" value="2"/>
</dbReference>
<dbReference type="RefSeq" id="WP_204476707.1">
    <property type="nucleotide sequence ID" value="NZ_JACJJW010000041.1"/>
</dbReference>
<organism evidence="5 6">
    <name type="scientific">Bacteroides mediterraneensis</name>
    <dbReference type="NCBI Taxonomy" id="1841856"/>
    <lineage>
        <taxon>Bacteria</taxon>
        <taxon>Pseudomonadati</taxon>
        <taxon>Bacteroidota</taxon>
        <taxon>Bacteroidia</taxon>
        <taxon>Bacteroidales</taxon>
        <taxon>Bacteroidaceae</taxon>
        <taxon>Bacteroides</taxon>
    </lineage>
</organism>
<keyword evidence="1" id="KW-0378">Hydrolase</keyword>
<dbReference type="Proteomes" id="UP000703295">
    <property type="component" value="Unassembled WGS sequence"/>
</dbReference>
<reference evidence="5 6" key="1">
    <citation type="journal article" date="2021" name="Sci. Rep.">
        <title>The distribution of antibiotic resistance genes in chicken gut microbiota commensals.</title>
        <authorList>
            <person name="Juricova H."/>
            <person name="Matiasovicova J."/>
            <person name="Kubasova T."/>
            <person name="Cejkova D."/>
            <person name="Rychlik I."/>
        </authorList>
    </citation>
    <scope>NUCLEOTIDE SEQUENCE [LARGE SCALE GENOMIC DNA]</scope>
    <source>
        <strain evidence="5 6">An801</strain>
    </source>
</reference>
<sequence length="691" mass="79126">MKPTILILLLCQFICLLQPVQAAKKIKVACVGNSITYGTGIANRDTDSYPAQLQTLLGPQYTVGNFGKPGATLLVHGHRPYIQQEEYQKALHFSADIVIIHLGVNDTDPRNWPNYRDEFVHDYLQLIESFKKVNPQCRILLAYITPIADRHPRFISGTQQWHEEIQEAISVVAQVSQAEVIDFHTPLYPYPILLPDAIHPNEEGAHLLAQTAYSAITGDYGGLHLPMLYTDYMVLQRDTPLRIHGVADASTPVTVRINGQEKTTFTKSNGKWEVLLDPIKAGENYELSVQTPQQSRTFHHVAAGEVWLCSGQSNMQFMLQQAKDAAFEISQAHNPHIRFFHMKGRWETNATAWPAQAIDSINHLFYYQPTIWTECTPNTAATFSAIAYYFGKVLQDSLKVPIGLICNAVGGSTTESWVDRHSLEKHFPAILKDWTQNDFIQEWARKRALLNLQKSTSPFKRHPYEPCYLYEAGILPLQQYPLKGVIWYQGESNAHNMEAHYKLFRLLVNGWRQNWNQLDMPFYFVQLSSLNRPSWPWFRDSQRRLMNEIPHTGMVVSTDKGDSLNVHPTDKRPIGERLARWALNKTYHYTLLPSGPLYRQAVLKGHEVMVEFDYAEGLHTSDEKSLTGFELAEYDGIYFPAQAVIEGDKIRVYSDSIKHPRYIRYGWQPFTHANLVNKDQLPASSFRDKIR</sequence>
<dbReference type="EMBL" id="JACJJW010000041">
    <property type="protein sequence ID" value="MBM6759493.1"/>
    <property type="molecule type" value="Genomic_DNA"/>
</dbReference>
<dbReference type="Pfam" id="PF13472">
    <property type="entry name" value="Lipase_GDSL_2"/>
    <property type="match status" value="1"/>
</dbReference>
<dbReference type="InterPro" id="IPR013830">
    <property type="entry name" value="SGNH_hydro"/>
</dbReference>
<dbReference type="PANTHER" id="PTHR22901:SF0">
    <property type="entry name" value="SIALATE O-ACETYLESTERASE"/>
    <property type="match status" value="1"/>
</dbReference>
<feature type="signal peptide" evidence="2">
    <location>
        <begin position="1"/>
        <end position="22"/>
    </location>
</feature>
<keyword evidence="2" id="KW-0732">Signal</keyword>
<comment type="caution">
    <text evidence="5">The sequence shown here is derived from an EMBL/GenBank/DDBJ whole genome shotgun (WGS) entry which is preliminary data.</text>
</comment>
<evidence type="ECO:0000313" key="6">
    <source>
        <dbReference type="Proteomes" id="UP000703295"/>
    </source>
</evidence>
<dbReference type="SUPFAM" id="SSF52266">
    <property type="entry name" value="SGNH hydrolase"/>
    <property type="match status" value="2"/>
</dbReference>
<evidence type="ECO:0000313" key="5">
    <source>
        <dbReference type="EMBL" id="MBM6759493.1"/>
    </source>
</evidence>
<feature type="chain" id="PRO_5045166428" evidence="2">
    <location>
        <begin position="23"/>
        <end position="691"/>
    </location>
</feature>
<name>A0ABS2EY82_9BACE</name>
<dbReference type="PANTHER" id="PTHR22901">
    <property type="entry name" value="SIALATE O-ACETYLESTERASE"/>
    <property type="match status" value="1"/>
</dbReference>
<evidence type="ECO:0000259" key="4">
    <source>
        <dbReference type="Pfam" id="PF13472"/>
    </source>
</evidence>
<dbReference type="InterPro" id="IPR039329">
    <property type="entry name" value="SIAE"/>
</dbReference>
<feature type="domain" description="SGNH hydrolase-type esterase" evidence="4">
    <location>
        <begin position="30"/>
        <end position="206"/>
    </location>
</feature>
<dbReference type="Pfam" id="PF03629">
    <property type="entry name" value="SASA"/>
    <property type="match status" value="1"/>
</dbReference>
<evidence type="ECO:0000256" key="2">
    <source>
        <dbReference type="SAM" id="SignalP"/>
    </source>
</evidence>